<dbReference type="EMBL" id="MSDW01000002">
    <property type="protein sequence ID" value="OKY77516.1"/>
    <property type="molecule type" value="Genomic_DNA"/>
</dbReference>
<evidence type="ECO:0000313" key="1">
    <source>
        <dbReference type="EMBL" id="OKY77516.1"/>
    </source>
</evidence>
<proteinExistence type="predicted"/>
<comment type="caution">
    <text evidence="1">The sequence shown here is derived from an EMBL/GenBank/DDBJ whole genome shotgun (WGS) entry which is preliminary data.</text>
</comment>
<dbReference type="AlphaFoldDB" id="A0A1Q6DT27"/>
<dbReference type="Pfam" id="PF04283">
    <property type="entry name" value="CheF-arch"/>
    <property type="match status" value="1"/>
</dbReference>
<organism evidence="1 2">
    <name type="scientific">Methanohalarchaeum thermophilum</name>
    <dbReference type="NCBI Taxonomy" id="1903181"/>
    <lineage>
        <taxon>Archaea</taxon>
        <taxon>Methanobacteriati</taxon>
        <taxon>Methanobacteriota</taxon>
        <taxon>Methanonatronarchaeia</taxon>
        <taxon>Methanonatronarchaeales</taxon>
        <taxon>Methanonatronarchaeaceae</taxon>
        <taxon>Candidatus Methanohalarchaeum</taxon>
    </lineage>
</organism>
<name>A0A1Q6DT27_METT1</name>
<accession>A0A1Q6DT27</accession>
<dbReference type="InParanoid" id="A0A1Q6DT27"/>
<keyword evidence="2" id="KW-1185">Reference proteome</keyword>
<protein>
    <submittedName>
        <fullName evidence="1">Chemotaxis system protein containing CheF-like and HTH domain, archaellum-associated</fullName>
    </submittedName>
</protein>
<evidence type="ECO:0000313" key="2">
    <source>
        <dbReference type="Proteomes" id="UP000185744"/>
    </source>
</evidence>
<dbReference type="InterPro" id="IPR007381">
    <property type="entry name" value="CheF1/F2"/>
</dbReference>
<reference evidence="1" key="1">
    <citation type="submission" date="2016-12" db="EMBL/GenBank/DDBJ databases">
        <title>Discovery of methanogenic haloarchaea.</title>
        <authorList>
            <person name="Sorokin D.Y."/>
            <person name="Makarova K.S."/>
            <person name="Abbas B."/>
            <person name="Ferrer M."/>
            <person name="Golyshin P.N."/>
        </authorList>
    </citation>
    <scope>NUCLEOTIDE SEQUENCE [LARGE SCALE GENOMIC DNA]</scope>
    <source>
        <strain evidence="1">HMET1</strain>
    </source>
</reference>
<sequence>MSNEEEILAELIPKYTIQKRVKKEANWKPARLMLSNRRHIIAPEKNKKIQIKLNEITKTHTSKVPKHMQDYIKNMFWIVFQKNKKKD</sequence>
<dbReference type="Proteomes" id="UP000185744">
    <property type="component" value="Unassembled WGS sequence"/>
</dbReference>
<gene>
    <name evidence="1" type="ORF">BTN85_2167</name>
</gene>
<dbReference type="GO" id="GO:0006935">
    <property type="term" value="P:chemotaxis"/>
    <property type="evidence" value="ECO:0007669"/>
    <property type="project" value="InterPro"/>
</dbReference>